<proteinExistence type="predicted"/>
<dbReference type="RefSeq" id="WP_253241442.1">
    <property type="nucleotide sequence ID" value="NZ_JAMYJR010000037.1"/>
</dbReference>
<evidence type="ECO:0000313" key="3">
    <source>
        <dbReference type="Proteomes" id="UP001523369"/>
    </source>
</evidence>
<reference evidence="2 3" key="1">
    <citation type="submission" date="2022-06" db="EMBL/GenBank/DDBJ databases">
        <title>New Species of the Genus Actinoplanes, ActinopZanes ferrugineus.</title>
        <authorList>
            <person name="Ding P."/>
        </authorList>
    </citation>
    <scope>NUCLEOTIDE SEQUENCE [LARGE SCALE GENOMIC DNA]</scope>
    <source>
        <strain evidence="2 3">TRM88003</strain>
    </source>
</reference>
<gene>
    <name evidence="2" type="ORF">M1L60_32865</name>
</gene>
<sequence length="270" mass="28358">MRLKPVGDGYRLGQDAQISDLGAFFALAAEPAAVDRLVELCAGQGLDAGLPEKATKTRVIYMHRFRSMAFVVALLATLAVLPAPAHAAAATGGVIEGTLTTADGSAPVAGARLQIKAYSGTPSYLLPEAVTDESGHYRLEPLPAGRYRIGFFFAETGDQQWAPRMTRETAATWYSVTDGGTTVVNDSLFPTGDLDVTFTNADGPIAAFCADASGGYFLRSGCTTTGTLNLRGLRSGRYAVLVWAEGETAVSPAWATITTGNLTALTVTKR</sequence>
<keyword evidence="1" id="KW-0812">Transmembrane</keyword>
<name>A0ABT1DX00_9ACTN</name>
<organism evidence="2 3">
    <name type="scientific">Paractinoplanes aksuensis</name>
    <dbReference type="NCBI Taxonomy" id="2939490"/>
    <lineage>
        <taxon>Bacteria</taxon>
        <taxon>Bacillati</taxon>
        <taxon>Actinomycetota</taxon>
        <taxon>Actinomycetes</taxon>
        <taxon>Micromonosporales</taxon>
        <taxon>Micromonosporaceae</taxon>
        <taxon>Paractinoplanes</taxon>
    </lineage>
</organism>
<protein>
    <submittedName>
        <fullName evidence="2">Carboxypeptidase-like regulatory domain-containing protein</fullName>
    </submittedName>
</protein>
<dbReference type="SUPFAM" id="SSF49452">
    <property type="entry name" value="Starch-binding domain-like"/>
    <property type="match status" value="1"/>
</dbReference>
<keyword evidence="3" id="KW-1185">Reference proteome</keyword>
<evidence type="ECO:0000313" key="2">
    <source>
        <dbReference type="EMBL" id="MCO8275384.1"/>
    </source>
</evidence>
<comment type="caution">
    <text evidence="2">The sequence shown here is derived from an EMBL/GenBank/DDBJ whole genome shotgun (WGS) entry which is preliminary data.</text>
</comment>
<dbReference type="EMBL" id="JAMYJR010000037">
    <property type="protein sequence ID" value="MCO8275384.1"/>
    <property type="molecule type" value="Genomic_DNA"/>
</dbReference>
<evidence type="ECO:0000256" key="1">
    <source>
        <dbReference type="SAM" id="Phobius"/>
    </source>
</evidence>
<dbReference type="Proteomes" id="UP001523369">
    <property type="component" value="Unassembled WGS sequence"/>
</dbReference>
<accession>A0ABT1DX00</accession>
<keyword evidence="1" id="KW-0472">Membrane</keyword>
<dbReference type="InterPro" id="IPR013784">
    <property type="entry name" value="Carb-bd-like_fold"/>
</dbReference>
<dbReference type="Gene3D" id="2.60.40.1120">
    <property type="entry name" value="Carboxypeptidase-like, regulatory domain"/>
    <property type="match status" value="1"/>
</dbReference>
<keyword evidence="1" id="KW-1133">Transmembrane helix</keyword>
<feature type="transmembrane region" description="Helical" evidence="1">
    <location>
        <begin position="65"/>
        <end position="85"/>
    </location>
</feature>